<proteinExistence type="predicted"/>
<evidence type="ECO:0000256" key="1">
    <source>
        <dbReference type="SAM" id="Phobius"/>
    </source>
</evidence>
<protein>
    <submittedName>
        <fullName evidence="2">DUF4044 domain-containing protein</fullName>
    </submittedName>
</protein>
<evidence type="ECO:0000313" key="2">
    <source>
        <dbReference type="EMBL" id="RSU12468.1"/>
    </source>
</evidence>
<sequence length="42" mass="4492">MSLNLNKKEKSTFAKVTSAVIWIMLIAMIGSIVIGALSILAN</sequence>
<name>A0A430AWN7_9ENTE</name>
<keyword evidence="1" id="KW-1133">Transmembrane helix</keyword>
<keyword evidence="3" id="KW-1185">Reference proteome</keyword>
<accession>A0A430AWN7</accession>
<dbReference type="Proteomes" id="UP000286773">
    <property type="component" value="Unassembled WGS sequence"/>
</dbReference>
<dbReference type="Pfam" id="PF13253">
    <property type="entry name" value="DUF4044"/>
    <property type="match status" value="1"/>
</dbReference>
<dbReference type="EMBL" id="NGKC01000005">
    <property type="protein sequence ID" value="RSU12468.1"/>
    <property type="molecule type" value="Genomic_DNA"/>
</dbReference>
<reference evidence="2 3" key="1">
    <citation type="submission" date="2017-05" db="EMBL/GenBank/DDBJ databases">
        <title>Vagococcus spp. assemblies.</title>
        <authorList>
            <person name="Gulvik C.A."/>
        </authorList>
    </citation>
    <scope>NUCLEOTIDE SEQUENCE [LARGE SCALE GENOMIC DNA]</scope>
    <source>
        <strain evidence="2 3">LMG 24798</strain>
    </source>
</reference>
<feature type="transmembrane region" description="Helical" evidence="1">
    <location>
        <begin position="20"/>
        <end position="41"/>
    </location>
</feature>
<organism evidence="2 3">
    <name type="scientific">Vagococcus acidifermentans</name>
    <dbReference type="NCBI Taxonomy" id="564710"/>
    <lineage>
        <taxon>Bacteria</taxon>
        <taxon>Bacillati</taxon>
        <taxon>Bacillota</taxon>
        <taxon>Bacilli</taxon>
        <taxon>Lactobacillales</taxon>
        <taxon>Enterococcaceae</taxon>
        <taxon>Vagococcus</taxon>
    </lineage>
</organism>
<dbReference type="AlphaFoldDB" id="A0A430AWN7"/>
<keyword evidence="1" id="KW-0472">Membrane</keyword>
<comment type="caution">
    <text evidence="2">The sequence shown here is derived from an EMBL/GenBank/DDBJ whole genome shotgun (WGS) entry which is preliminary data.</text>
</comment>
<gene>
    <name evidence="2" type="ORF">CBF27_05695</name>
</gene>
<evidence type="ECO:0000313" key="3">
    <source>
        <dbReference type="Proteomes" id="UP000286773"/>
    </source>
</evidence>
<dbReference type="InterPro" id="IPR025270">
    <property type="entry name" value="DUF4044"/>
</dbReference>
<keyword evidence="1" id="KW-0812">Transmembrane</keyword>